<evidence type="ECO:0000256" key="3">
    <source>
        <dbReference type="ARBA" id="ARBA00022840"/>
    </source>
</evidence>
<keyword evidence="3 4" id="KW-0067">ATP-binding</keyword>
<feature type="domain" description="Helicase ATP-binding" evidence="6">
    <location>
        <begin position="1"/>
        <end position="169"/>
    </location>
</feature>
<evidence type="ECO:0000256" key="5">
    <source>
        <dbReference type="SAM" id="MobiDB-lite"/>
    </source>
</evidence>
<dbReference type="PROSITE" id="PS51192">
    <property type="entry name" value="HELICASE_ATP_BIND_1"/>
    <property type="match status" value="1"/>
</dbReference>
<name>A0A150G0T1_GONPE</name>
<accession>A0A150G0T1</accession>
<dbReference type="PANTHER" id="PTHR24031">
    <property type="entry name" value="RNA HELICASE"/>
    <property type="match status" value="1"/>
</dbReference>
<organism evidence="7 8">
    <name type="scientific">Gonium pectorale</name>
    <name type="common">Green alga</name>
    <dbReference type="NCBI Taxonomy" id="33097"/>
    <lineage>
        <taxon>Eukaryota</taxon>
        <taxon>Viridiplantae</taxon>
        <taxon>Chlorophyta</taxon>
        <taxon>core chlorophytes</taxon>
        <taxon>Chlorophyceae</taxon>
        <taxon>CS clade</taxon>
        <taxon>Chlamydomonadales</taxon>
        <taxon>Volvocaceae</taxon>
        <taxon>Gonium</taxon>
    </lineage>
</organism>
<proteinExistence type="inferred from homology"/>
<keyword evidence="1 4" id="KW-0547">Nucleotide-binding</keyword>
<evidence type="ECO:0000256" key="1">
    <source>
        <dbReference type="ARBA" id="ARBA00022741"/>
    </source>
</evidence>
<comment type="function">
    <text evidence="4">RNA helicase.</text>
</comment>
<evidence type="ECO:0000256" key="4">
    <source>
        <dbReference type="RuleBase" id="RU365068"/>
    </source>
</evidence>
<evidence type="ECO:0000313" key="8">
    <source>
        <dbReference type="Proteomes" id="UP000075714"/>
    </source>
</evidence>
<keyword evidence="8" id="KW-1185">Reference proteome</keyword>
<comment type="similarity">
    <text evidence="4">Belongs to the DEAD box helicase family.</text>
</comment>
<dbReference type="SUPFAM" id="SSF52540">
    <property type="entry name" value="P-loop containing nucleoside triphosphate hydrolases"/>
    <property type="match status" value="1"/>
</dbReference>
<protein>
    <recommendedName>
        <fullName evidence="4">ATP-dependent RNA helicase</fullName>
        <ecNumber evidence="4">3.6.4.13</ecNumber>
    </recommendedName>
</protein>
<evidence type="ECO:0000259" key="6">
    <source>
        <dbReference type="PROSITE" id="PS51192"/>
    </source>
</evidence>
<dbReference type="GO" id="GO:0003724">
    <property type="term" value="F:RNA helicase activity"/>
    <property type="evidence" value="ECO:0007669"/>
    <property type="project" value="UniProtKB-EC"/>
</dbReference>
<gene>
    <name evidence="7" type="ORF">GPECTOR_89g506</name>
</gene>
<dbReference type="AlphaFoldDB" id="A0A150G0T1"/>
<dbReference type="Pfam" id="PF00270">
    <property type="entry name" value="DEAD"/>
    <property type="match status" value="1"/>
</dbReference>
<keyword evidence="4" id="KW-0694">RNA-binding</keyword>
<keyword evidence="2 4" id="KW-0378">Hydrolase</keyword>
<evidence type="ECO:0000313" key="7">
    <source>
        <dbReference type="EMBL" id="KXZ43486.1"/>
    </source>
</evidence>
<dbReference type="Gene3D" id="3.40.50.300">
    <property type="entry name" value="P-loop containing nucleotide triphosphate hydrolases"/>
    <property type="match status" value="1"/>
</dbReference>
<comment type="caution">
    <text evidence="7">The sequence shown here is derived from an EMBL/GenBank/DDBJ whole genome shotgun (WGS) entry which is preliminary data.</text>
</comment>
<dbReference type="EMBL" id="LSYV01000090">
    <property type="protein sequence ID" value="KXZ43486.1"/>
    <property type="molecule type" value="Genomic_DNA"/>
</dbReference>
<sequence length="345" mass="36366">MLQGPQALILVPSMELGVQAALAAFRLLGGNISAGRPGDEANMFTYFGPKGIKVRGVLNKEEVVMAKGSLTYLNQVHLVVATPAAAMEAARGPQPVPLLKHLKVLAVDEVDECFAAFPADMEQLMAAAADPEGRGNSFGEKPQVVFVGATQQQEVLERAVDLGWLREPVSIEIGRENAVPPSLSHRYIVVPPGRRLAALAAALRADLAAADADASPARVMLFVNTPAEAAAVAEPLRSSLWADHRMAVLVPPGGIITTIICPEDEPPLLAMAGELGVALVREADVEGPLLMPRLPRVSADEDGDGGGGGSGGGDGERRPQAEQQPQQLGDVERLRRGLEDLFNLM</sequence>
<dbReference type="EC" id="3.6.4.13" evidence="4"/>
<dbReference type="Proteomes" id="UP000075714">
    <property type="component" value="Unassembled WGS sequence"/>
</dbReference>
<keyword evidence="4" id="KW-0347">Helicase</keyword>
<dbReference type="GO" id="GO:0005524">
    <property type="term" value="F:ATP binding"/>
    <property type="evidence" value="ECO:0007669"/>
    <property type="project" value="UniProtKB-UniRule"/>
</dbReference>
<dbReference type="InterPro" id="IPR027417">
    <property type="entry name" value="P-loop_NTPase"/>
</dbReference>
<dbReference type="InterPro" id="IPR014001">
    <property type="entry name" value="Helicase_ATP-bd"/>
</dbReference>
<reference evidence="8" key="1">
    <citation type="journal article" date="2016" name="Nat. Commun.">
        <title>The Gonium pectorale genome demonstrates co-option of cell cycle regulation during the evolution of multicellularity.</title>
        <authorList>
            <person name="Hanschen E.R."/>
            <person name="Marriage T.N."/>
            <person name="Ferris P.J."/>
            <person name="Hamaji T."/>
            <person name="Toyoda A."/>
            <person name="Fujiyama A."/>
            <person name="Neme R."/>
            <person name="Noguchi H."/>
            <person name="Minakuchi Y."/>
            <person name="Suzuki M."/>
            <person name="Kawai-Toyooka H."/>
            <person name="Smith D.R."/>
            <person name="Sparks H."/>
            <person name="Anderson J."/>
            <person name="Bakaric R."/>
            <person name="Luria V."/>
            <person name="Karger A."/>
            <person name="Kirschner M.W."/>
            <person name="Durand P.M."/>
            <person name="Michod R.E."/>
            <person name="Nozaki H."/>
            <person name="Olson B.J."/>
        </authorList>
    </citation>
    <scope>NUCLEOTIDE SEQUENCE [LARGE SCALE GENOMIC DNA]</scope>
    <source>
        <strain evidence="8">NIES-2863</strain>
    </source>
</reference>
<dbReference type="STRING" id="33097.A0A150G0T1"/>
<feature type="region of interest" description="Disordered" evidence="5">
    <location>
        <begin position="295"/>
        <end position="333"/>
    </location>
</feature>
<dbReference type="GO" id="GO:0003723">
    <property type="term" value="F:RNA binding"/>
    <property type="evidence" value="ECO:0007669"/>
    <property type="project" value="UniProtKB-UniRule"/>
</dbReference>
<comment type="catalytic activity">
    <reaction evidence="4">
        <text>ATP + H2O = ADP + phosphate + H(+)</text>
        <dbReference type="Rhea" id="RHEA:13065"/>
        <dbReference type="ChEBI" id="CHEBI:15377"/>
        <dbReference type="ChEBI" id="CHEBI:15378"/>
        <dbReference type="ChEBI" id="CHEBI:30616"/>
        <dbReference type="ChEBI" id="CHEBI:43474"/>
        <dbReference type="ChEBI" id="CHEBI:456216"/>
        <dbReference type="EC" id="3.6.4.13"/>
    </reaction>
</comment>
<dbReference type="InterPro" id="IPR011545">
    <property type="entry name" value="DEAD/DEAH_box_helicase_dom"/>
</dbReference>
<comment type="domain">
    <text evidence="4">The Q motif is unique to and characteristic of the DEAD box family of RNA helicases and controls ATP binding and hydrolysis.</text>
</comment>
<dbReference type="GO" id="GO:0016787">
    <property type="term" value="F:hydrolase activity"/>
    <property type="evidence" value="ECO:0007669"/>
    <property type="project" value="UniProtKB-KW"/>
</dbReference>
<dbReference type="OrthoDB" id="10256233at2759"/>
<evidence type="ECO:0000256" key="2">
    <source>
        <dbReference type="ARBA" id="ARBA00022801"/>
    </source>
</evidence>